<reference evidence="7" key="1">
    <citation type="submission" date="2023-07" db="EMBL/GenBank/DDBJ databases">
        <authorList>
            <person name="Kim M.K."/>
        </authorList>
    </citation>
    <scope>NUCLEOTIDE SEQUENCE</scope>
    <source>
        <strain evidence="7">CA1-15</strain>
    </source>
</reference>
<keyword evidence="4" id="KW-0067">ATP-binding</keyword>
<dbReference type="PANTHER" id="PTHR12358">
    <property type="entry name" value="SPHINGOSINE KINASE"/>
    <property type="match status" value="1"/>
</dbReference>
<proteinExistence type="predicted"/>
<dbReference type="InterPro" id="IPR045540">
    <property type="entry name" value="YegS/DAGK_C"/>
</dbReference>
<dbReference type="InterPro" id="IPR017438">
    <property type="entry name" value="ATP-NAD_kinase_N"/>
</dbReference>
<feature type="region of interest" description="Disordered" evidence="5">
    <location>
        <begin position="1"/>
        <end position="24"/>
    </location>
</feature>
<evidence type="ECO:0000313" key="8">
    <source>
        <dbReference type="Proteomes" id="UP001176468"/>
    </source>
</evidence>
<accession>A0ABT8ZX52</accession>
<gene>
    <name evidence="7" type="ORF">Q5H94_05650</name>
</gene>
<evidence type="ECO:0000256" key="4">
    <source>
        <dbReference type="ARBA" id="ARBA00022840"/>
    </source>
</evidence>
<keyword evidence="1" id="KW-0808">Transferase</keyword>
<dbReference type="Gene3D" id="2.60.200.40">
    <property type="match status" value="1"/>
</dbReference>
<protein>
    <submittedName>
        <fullName evidence="7">Diacylglycerol kinase family protein</fullName>
    </submittedName>
</protein>
<evidence type="ECO:0000259" key="6">
    <source>
        <dbReference type="PROSITE" id="PS50146"/>
    </source>
</evidence>
<feature type="compositionally biased region" description="Polar residues" evidence="5">
    <location>
        <begin position="1"/>
        <end position="11"/>
    </location>
</feature>
<sequence>MGEQNTAQVASRGNEKRPGEAAPADWKVDTVQVFTNPRAGGFAKRRIAALRRCFTSSGVTLIETESGSSPLSVDERADHVCCAGGDGTLRHVVAAVCRSGRDVSLSVYPNGTVNLIAMESGYPRDPEAFVRRILDGGQRARHYVGLVGDIPMASCASVGPDSYAVATVSSALKRVIGRAAYLFAVSGFLLRWPRAKIMLFHAGGQTACEAVYVAKGRYFAGRWALTPEASVFSPEFDVIALRRASRTDVLRFARYMLTGRSIWGMPGADHFRCTELTIASDDAAPVQADGDIVGHLPVHISIRLAPFTFA</sequence>
<dbReference type="PROSITE" id="PS50146">
    <property type="entry name" value="DAGK"/>
    <property type="match status" value="1"/>
</dbReference>
<dbReference type="PANTHER" id="PTHR12358:SF106">
    <property type="entry name" value="LIPID KINASE YEGS"/>
    <property type="match status" value="1"/>
</dbReference>
<comment type="caution">
    <text evidence="7">The sequence shown here is derived from an EMBL/GenBank/DDBJ whole genome shotgun (WGS) entry which is preliminary data.</text>
</comment>
<dbReference type="Proteomes" id="UP001176468">
    <property type="component" value="Unassembled WGS sequence"/>
</dbReference>
<name>A0ABT8ZX52_9SPHN</name>
<evidence type="ECO:0000256" key="3">
    <source>
        <dbReference type="ARBA" id="ARBA00022777"/>
    </source>
</evidence>
<feature type="domain" description="DAGKc" evidence="6">
    <location>
        <begin position="58"/>
        <end position="151"/>
    </location>
</feature>
<keyword evidence="3 7" id="KW-0418">Kinase</keyword>
<dbReference type="Pfam" id="PF19279">
    <property type="entry name" value="YegS_C"/>
    <property type="match status" value="1"/>
</dbReference>
<dbReference type="Pfam" id="PF00781">
    <property type="entry name" value="DAGK_cat"/>
    <property type="match status" value="1"/>
</dbReference>
<dbReference type="GO" id="GO:0016301">
    <property type="term" value="F:kinase activity"/>
    <property type="evidence" value="ECO:0007669"/>
    <property type="project" value="UniProtKB-KW"/>
</dbReference>
<dbReference type="SUPFAM" id="SSF111331">
    <property type="entry name" value="NAD kinase/diacylglycerol kinase-like"/>
    <property type="match status" value="1"/>
</dbReference>
<evidence type="ECO:0000256" key="2">
    <source>
        <dbReference type="ARBA" id="ARBA00022741"/>
    </source>
</evidence>
<dbReference type="InterPro" id="IPR050187">
    <property type="entry name" value="Lipid_Phosphate_FormReg"/>
</dbReference>
<dbReference type="RefSeq" id="WP_304560262.1">
    <property type="nucleotide sequence ID" value="NZ_JAUQSZ010000003.1"/>
</dbReference>
<evidence type="ECO:0000256" key="1">
    <source>
        <dbReference type="ARBA" id="ARBA00022679"/>
    </source>
</evidence>
<keyword evidence="8" id="KW-1185">Reference proteome</keyword>
<organism evidence="7 8">
    <name type="scientific">Sphingomonas immobilis</name>
    <dbReference type="NCBI Taxonomy" id="3063997"/>
    <lineage>
        <taxon>Bacteria</taxon>
        <taxon>Pseudomonadati</taxon>
        <taxon>Pseudomonadota</taxon>
        <taxon>Alphaproteobacteria</taxon>
        <taxon>Sphingomonadales</taxon>
        <taxon>Sphingomonadaceae</taxon>
        <taxon>Sphingomonas</taxon>
    </lineage>
</organism>
<dbReference type="InterPro" id="IPR016064">
    <property type="entry name" value="NAD/diacylglycerol_kinase_sf"/>
</dbReference>
<keyword evidence="2" id="KW-0547">Nucleotide-binding</keyword>
<dbReference type="Gene3D" id="3.40.50.10330">
    <property type="entry name" value="Probable inorganic polyphosphate/atp-NAD kinase, domain 1"/>
    <property type="match status" value="1"/>
</dbReference>
<evidence type="ECO:0000256" key="5">
    <source>
        <dbReference type="SAM" id="MobiDB-lite"/>
    </source>
</evidence>
<dbReference type="InterPro" id="IPR001206">
    <property type="entry name" value="Diacylglycerol_kinase_cat_dom"/>
</dbReference>
<evidence type="ECO:0000313" key="7">
    <source>
        <dbReference type="EMBL" id="MDO7841802.1"/>
    </source>
</evidence>
<dbReference type="EMBL" id="JAUQSZ010000003">
    <property type="protein sequence ID" value="MDO7841802.1"/>
    <property type="molecule type" value="Genomic_DNA"/>
</dbReference>